<feature type="transmembrane region" description="Helical" evidence="4">
    <location>
        <begin position="78"/>
        <end position="96"/>
    </location>
</feature>
<dbReference type="InterPro" id="IPR004089">
    <property type="entry name" value="MCPsignal_dom"/>
</dbReference>
<evidence type="ECO:0000256" key="1">
    <source>
        <dbReference type="ARBA" id="ARBA00023224"/>
    </source>
</evidence>
<evidence type="ECO:0000259" key="5">
    <source>
        <dbReference type="PROSITE" id="PS50111"/>
    </source>
</evidence>
<sequence length="506" mass="55499">MNNRYTFMLIITSIFAGLSIIIHLLHRQFGFLHTYLLIKGVPPITGGMQVLQNVFFVLPLIFLIIAVILYLRKPTNRSIGLWLTLTLTFASVSIVAGGDGLVEYHFSIFMVLAFLIFLDSIKYILISTAIFAIQHFAGYFFFPRLICGTDDYHFSLLMIHAISLILTSGASILLIYMRRKHTNELQRESARHQARADQVIAALKSTSKQLLHTMDELQSGSKESERASQEIACSVQEISQGASRQLEQAKESSQMLWDVTNGIQHILTSVESTNQSSLETAKLAKGGQQSVSTAAEQISEVYETVKRMAGSMEKLENQSEKIGSIVKSITDISSQTNMLALNASIEAARAGEHGRGFAVVADEVRKLSKQTEQSAQEISQLSRAMQEETAQLGQLTKTSYAEVEKGKESMTRTNSLLDGIVQATVQVKSQVQAATDIASKIDTQAAEVQEAMTAMTLLTEEALASNESIAGAAEQQLASVQSLHSIAKALSDLSGEIEKNTRQLGK</sequence>
<keyword evidence="1 2" id="KW-0807">Transducer</keyword>
<feature type="coiled-coil region" evidence="3">
    <location>
        <begin position="364"/>
        <end position="398"/>
    </location>
</feature>
<feature type="domain" description="Methyl-accepting transducer" evidence="5">
    <location>
        <begin position="220"/>
        <end position="459"/>
    </location>
</feature>
<comment type="caution">
    <text evidence="6">The sequence shown here is derived from an EMBL/GenBank/DDBJ whole genome shotgun (WGS) entry which is preliminary data.</text>
</comment>
<reference evidence="6 7" key="1">
    <citation type="journal article" date="2013" name="Genome Announc.">
        <title>Genome Sequence of the Extreme Obligate Alkaliphile Bacillus marmarensis Strain DSM 21297.</title>
        <authorList>
            <person name="Wernick D.G."/>
            <person name="Choi K.Y."/>
            <person name="Tat C.A."/>
            <person name="Lafontaine Rivera J.G."/>
            <person name="Liao J.C."/>
        </authorList>
    </citation>
    <scope>NUCLEOTIDE SEQUENCE [LARGE SCALE GENOMIC DNA]</scope>
    <source>
        <strain evidence="6 7">DSM 21297</strain>
    </source>
</reference>
<evidence type="ECO:0000256" key="4">
    <source>
        <dbReference type="SAM" id="Phobius"/>
    </source>
</evidence>
<evidence type="ECO:0000256" key="2">
    <source>
        <dbReference type="PROSITE-ProRule" id="PRU00284"/>
    </source>
</evidence>
<dbReference type="PATRIC" id="fig|1188261.3.peg.2984"/>
<proteinExistence type="predicted"/>
<dbReference type="SUPFAM" id="SSF58104">
    <property type="entry name" value="Methyl-accepting chemotaxis protein (MCP) signaling domain"/>
    <property type="match status" value="1"/>
</dbReference>
<dbReference type="AlphaFoldDB" id="U6SLM3"/>
<accession>U6SLM3</accession>
<dbReference type="PANTHER" id="PTHR32089:SF114">
    <property type="entry name" value="METHYL-ACCEPTING CHEMOTAXIS PROTEIN MCPB"/>
    <property type="match status" value="1"/>
</dbReference>
<evidence type="ECO:0000313" key="6">
    <source>
        <dbReference type="EMBL" id="ERN52292.1"/>
    </source>
</evidence>
<gene>
    <name evidence="6" type="ORF">A33I_17445</name>
</gene>
<keyword evidence="4" id="KW-0472">Membrane</keyword>
<dbReference type="Gene3D" id="1.10.287.950">
    <property type="entry name" value="Methyl-accepting chemotaxis protein"/>
    <property type="match status" value="1"/>
</dbReference>
<evidence type="ECO:0000256" key="3">
    <source>
        <dbReference type="SAM" id="Coils"/>
    </source>
</evidence>
<keyword evidence="4" id="KW-1133">Transmembrane helix</keyword>
<protein>
    <recommendedName>
        <fullName evidence="5">Methyl-accepting transducer domain-containing protein</fullName>
    </recommendedName>
</protein>
<feature type="transmembrane region" description="Helical" evidence="4">
    <location>
        <begin position="50"/>
        <end position="71"/>
    </location>
</feature>
<name>U6SLM3_9BACI</name>
<dbReference type="PANTHER" id="PTHR32089">
    <property type="entry name" value="METHYL-ACCEPTING CHEMOTAXIS PROTEIN MCPB"/>
    <property type="match status" value="1"/>
</dbReference>
<keyword evidence="3" id="KW-0175">Coiled coil</keyword>
<dbReference type="PROSITE" id="PS50111">
    <property type="entry name" value="CHEMOTAXIS_TRANSDUC_2"/>
    <property type="match status" value="1"/>
</dbReference>
<feature type="transmembrane region" description="Helical" evidence="4">
    <location>
        <begin position="154"/>
        <end position="177"/>
    </location>
</feature>
<feature type="transmembrane region" description="Helical" evidence="4">
    <location>
        <begin position="123"/>
        <end position="142"/>
    </location>
</feature>
<feature type="transmembrane region" description="Helical" evidence="4">
    <location>
        <begin position="102"/>
        <end position="118"/>
    </location>
</feature>
<organism evidence="6 7">
    <name type="scientific">Alkalihalophilus marmarensis DSM 21297</name>
    <dbReference type="NCBI Taxonomy" id="1188261"/>
    <lineage>
        <taxon>Bacteria</taxon>
        <taxon>Bacillati</taxon>
        <taxon>Bacillota</taxon>
        <taxon>Bacilli</taxon>
        <taxon>Bacillales</taxon>
        <taxon>Bacillaceae</taxon>
        <taxon>Alkalihalophilus</taxon>
    </lineage>
</organism>
<evidence type="ECO:0000313" key="7">
    <source>
        <dbReference type="Proteomes" id="UP000017170"/>
    </source>
</evidence>
<keyword evidence="4" id="KW-0812">Transmembrane</keyword>
<keyword evidence="7" id="KW-1185">Reference proteome</keyword>
<dbReference type="Pfam" id="PF00015">
    <property type="entry name" value="MCPsignal"/>
    <property type="match status" value="1"/>
</dbReference>
<dbReference type="EMBL" id="ATAE01000038">
    <property type="protein sequence ID" value="ERN52292.1"/>
    <property type="molecule type" value="Genomic_DNA"/>
</dbReference>
<dbReference type="CDD" id="cd11386">
    <property type="entry name" value="MCP_signal"/>
    <property type="match status" value="1"/>
</dbReference>
<dbReference type="SMART" id="SM00283">
    <property type="entry name" value="MA"/>
    <property type="match status" value="1"/>
</dbReference>
<feature type="transmembrane region" description="Helical" evidence="4">
    <location>
        <begin position="7"/>
        <end position="26"/>
    </location>
</feature>
<dbReference type="RefSeq" id="WP_022629058.1">
    <property type="nucleotide sequence ID" value="NZ_ATAE01000038.1"/>
</dbReference>
<dbReference type="GO" id="GO:0016020">
    <property type="term" value="C:membrane"/>
    <property type="evidence" value="ECO:0007669"/>
    <property type="project" value="InterPro"/>
</dbReference>
<dbReference type="Proteomes" id="UP000017170">
    <property type="component" value="Unassembled WGS sequence"/>
</dbReference>
<dbReference type="GO" id="GO:0007165">
    <property type="term" value="P:signal transduction"/>
    <property type="evidence" value="ECO:0007669"/>
    <property type="project" value="UniProtKB-KW"/>
</dbReference>